<gene>
    <name evidence="2" type="ORF">BDP27DRAFT_1212883</name>
</gene>
<organism evidence="2 3">
    <name type="scientific">Rhodocollybia butyracea</name>
    <dbReference type="NCBI Taxonomy" id="206335"/>
    <lineage>
        <taxon>Eukaryota</taxon>
        <taxon>Fungi</taxon>
        <taxon>Dikarya</taxon>
        <taxon>Basidiomycota</taxon>
        <taxon>Agaricomycotina</taxon>
        <taxon>Agaricomycetes</taxon>
        <taxon>Agaricomycetidae</taxon>
        <taxon>Agaricales</taxon>
        <taxon>Marasmiineae</taxon>
        <taxon>Omphalotaceae</taxon>
        <taxon>Rhodocollybia</taxon>
    </lineage>
</organism>
<feature type="compositionally biased region" description="Basic and acidic residues" evidence="1">
    <location>
        <begin position="28"/>
        <end position="39"/>
    </location>
</feature>
<dbReference type="AlphaFoldDB" id="A0A9P5Q659"/>
<feature type="region of interest" description="Disordered" evidence="1">
    <location>
        <begin position="1"/>
        <end position="48"/>
    </location>
</feature>
<sequence length="235" mass="26476">DAAEGGGGSSSRRDGDGDDGDVGNRTGPGRENKSREGKKARQGQNKNRRFGKVRDELDICFKIAAGTICEFGAERKYNHNVSTYLAEKPPDLRVPSIGELVDGEADSTPLRCPVFDEFRECKYGLSDGISPPTFGKLLRKTEAKLCHLLSTKELNYISAETQKLLRTKRYPFLVTGSYIRELQETDKREQEKELERKRLKEEKEKELLEGPDNVVVMQGPDQNVNEEDSSHRELQ</sequence>
<name>A0A9P5Q659_9AGAR</name>
<comment type="caution">
    <text evidence="2">The sequence shown here is derived from an EMBL/GenBank/DDBJ whole genome shotgun (WGS) entry which is preliminary data.</text>
</comment>
<feature type="non-terminal residue" evidence="2">
    <location>
        <position position="1"/>
    </location>
</feature>
<dbReference type="GO" id="GO:0017150">
    <property type="term" value="F:tRNA dihydrouridine synthase activity"/>
    <property type="evidence" value="ECO:0007669"/>
    <property type="project" value="TreeGrafter"/>
</dbReference>
<dbReference type="PANTHER" id="PTHR45846:SF1">
    <property type="entry name" value="TRNA-DIHYDROURIDINE(47) SYNTHASE [NAD(P)(+)]-LIKE"/>
    <property type="match status" value="1"/>
</dbReference>
<evidence type="ECO:0000256" key="1">
    <source>
        <dbReference type="SAM" id="MobiDB-lite"/>
    </source>
</evidence>
<dbReference type="GO" id="GO:0003723">
    <property type="term" value="F:RNA binding"/>
    <property type="evidence" value="ECO:0007669"/>
    <property type="project" value="TreeGrafter"/>
</dbReference>
<feature type="compositionally biased region" description="Basic and acidic residues" evidence="1">
    <location>
        <begin position="185"/>
        <end position="208"/>
    </location>
</feature>
<reference evidence="2" key="1">
    <citation type="submission" date="2020-11" db="EMBL/GenBank/DDBJ databases">
        <authorList>
            <consortium name="DOE Joint Genome Institute"/>
            <person name="Ahrendt S."/>
            <person name="Riley R."/>
            <person name="Andreopoulos W."/>
            <person name="Labutti K."/>
            <person name="Pangilinan J."/>
            <person name="Ruiz-Duenas F.J."/>
            <person name="Barrasa J.M."/>
            <person name="Sanchez-Garcia M."/>
            <person name="Camarero S."/>
            <person name="Miyauchi S."/>
            <person name="Serrano A."/>
            <person name="Linde D."/>
            <person name="Babiker R."/>
            <person name="Drula E."/>
            <person name="Ayuso-Fernandez I."/>
            <person name="Pacheco R."/>
            <person name="Padilla G."/>
            <person name="Ferreira P."/>
            <person name="Barriuso J."/>
            <person name="Kellner H."/>
            <person name="Castanera R."/>
            <person name="Alfaro M."/>
            <person name="Ramirez L."/>
            <person name="Pisabarro A.G."/>
            <person name="Kuo A."/>
            <person name="Tritt A."/>
            <person name="Lipzen A."/>
            <person name="He G."/>
            <person name="Yan M."/>
            <person name="Ng V."/>
            <person name="Cullen D."/>
            <person name="Martin F."/>
            <person name="Rosso M.-N."/>
            <person name="Henrissat B."/>
            <person name="Hibbett D."/>
            <person name="Martinez A.T."/>
            <person name="Grigoriev I.V."/>
        </authorList>
    </citation>
    <scope>NUCLEOTIDE SEQUENCE</scope>
    <source>
        <strain evidence="2">AH 40177</strain>
    </source>
</reference>
<keyword evidence="3" id="KW-1185">Reference proteome</keyword>
<evidence type="ECO:0000313" key="3">
    <source>
        <dbReference type="Proteomes" id="UP000772434"/>
    </source>
</evidence>
<evidence type="ECO:0000313" key="2">
    <source>
        <dbReference type="EMBL" id="KAF9075307.1"/>
    </source>
</evidence>
<dbReference type="PANTHER" id="PTHR45846">
    <property type="entry name" value="TRNA-DIHYDROURIDINE(47) SYNTHASE [NAD(P)(+)]-LIKE"/>
    <property type="match status" value="1"/>
</dbReference>
<proteinExistence type="predicted"/>
<protein>
    <submittedName>
        <fullName evidence="2">Uncharacterized protein</fullName>
    </submittedName>
</protein>
<dbReference type="EMBL" id="JADNRY010000010">
    <property type="protein sequence ID" value="KAF9075307.1"/>
    <property type="molecule type" value="Genomic_DNA"/>
</dbReference>
<accession>A0A9P5Q659</accession>
<feature type="region of interest" description="Disordered" evidence="1">
    <location>
        <begin position="185"/>
        <end position="235"/>
    </location>
</feature>
<dbReference type="OrthoDB" id="259935at2759"/>
<dbReference type="Proteomes" id="UP000772434">
    <property type="component" value="Unassembled WGS sequence"/>
</dbReference>